<keyword evidence="3" id="KW-1185">Reference proteome</keyword>
<evidence type="ECO:0000256" key="1">
    <source>
        <dbReference type="SAM" id="SignalP"/>
    </source>
</evidence>
<comment type="caution">
    <text evidence="2">The sequence shown here is derived from an EMBL/GenBank/DDBJ whole genome shotgun (WGS) entry which is preliminary data.</text>
</comment>
<feature type="chain" id="PRO_5012733261" evidence="1">
    <location>
        <begin position="19"/>
        <end position="73"/>
    </location>
</feature>
<reference evidence="2 3" key="1">
    <citation type="submission" date="2016-07" db="EMBL/GenBank/DDBJ databases">
        <title>Pervasive Adenine N6-methylation of Active Genes in Fungi.</title>
        <authorList>
            <consortium name="DOE Joint Genome Institute"/>
            <person name="Mondo S.J."/>
            <person name="Dannebaum R.O."/>
            <person name="Kuo R.C."/>
            <person name="Labutti K."/>
            <person name="Haridas S."/>
            <person name="Kuo A."/>
            <person name="Salamov A."/>
            <person name="Ahrendt S.R."/>
            <person name="Lipzen A."/>
            <person name="Sullivan W."/>
            <person name="Andreopoulos W.B."/>
            <person name="Clum A."/>
            <person name="Lindquist E."/>
            <person name="Daum C."/>
            <person name="Ramamoorthy G.K."/>
            <person name="Gryganskyi A."/>
            <person name="Culley D."/>
            <person name="Magnuson J.K."/>
            <person name="James T.Y."/>
            <person name="O'Malley M.A."/>
            <person name="Stajich J.E."/>
            <person name="Spatafora J.W."/>
            <person name="Visel A."/>
            <person name="Grigoriev I.V."/>
        </authorList>
    </citation>
    <scope>NUCLEOTIDE SEQUENCE [LARGE SCALE GENOMIC DNA]</scope>
    <source>
        <strain evidence="2 3">NRRL 3301</strain>
    </source>
</reference>
<dbReference type="EMBL" id="MCGT01000004">
    <property type="protein sequence ID" value="ORX60350.1"/>
    <property type="molecule type" value="Genomic_DNA"/>
</dbReference>
<accession>A0A1X2GS85</accession>
<evidence type="ECO:0000313" key="3">
    <source>
        <dbReference type="Proteomes" id="UP000242146"/>
    </source>
</evidence>
<organism evidence="2 3">
    <name type="scientific">Hesseltinella vesiculosa</name>
    <dbReference type="NCBI Taxonomy" id="101127"/>
    <lineage>
        <taxon>Eukaryota</taxon>
        <taxon>Fungi</taxon>
        <taxon>Fungi incertae sedis</taxon>
        <taxon>Mucoromycota</taxon>
        <taxon>Mucoromycotina</taxon>
        <taxon>Mucoromycetes</taxon>
        <taxon>Mucorales</taxon>
        <taxon>Cunninghamellaceae</taxon>
        <taxon>Hesseltinella</taxon>
    </lineage>
</organism>
<evidence type="ECO:0000313" key="2">
    <source>
        <dbReference type="EMBL" id="ORX60350.1"/>
    </source>
</evidence>
<keyword evidence="1" id="KW-0732">Signal</keyword>
<dbReference type="Proteomes" id="UP000242146">
    <property type="component" value="Unassembled WGS sequence"/>
</dbReference>
<proteinExistence type="predicted"/>
<feature type="signal peptide" evidence="1">
    <location>
        <begin position="1"/>
        <end position="18"/>
    </location>
</feature>
<sequence length="73" mass="8234">MCTMLNLRIIFLLASSQGFPKRGRRSSFTLTLIVLSKNTLYSQCNVASERNKMSPKDLIKIEIRGVSLATSRK</sequence>
<name>A0A1X2GS85_9FUNG</name>
<gene>
    <name evidence="2" type="ORF">DM01DRAFT_1158179</name>
</gene>
<protein>
    <submittedName>
        <fullName evidence="2">Uncharacterized protein</fullName>
    </submittedName>
</protein>
<dbReference type="AlphaFoldDB" id="A0A1X2GS85"/>